<dbReference type="KEGG" id="hbe:BEI_1980"/>
<sequence length="196" mass="21152">MMPSPLLLALLPLLWLSGCAIDGEPATRYALPQPAPSAAAADVEATRALVVRPLRLAPFLDVEGIVVQLDDVTLHEASGHRWAEPLGGQLERRLRDRLAIALPDTRVVLEDDAGAGADGLQLRVTVERFQGRPDGHAVAAGRWRLLDAEGALRDAASFEVATPLARDGYPALVRALGRSWSRLADELAEALRPRLR</sequence>
<gene>
    <name evidence="3" type="ORF">BEI_1980</name>
</gene>
<protein>
    <recommendedName>
        <fullName evidence="2">ABC-type transport auxiliary lipoprotein component domain-containing protein</fullName>
    </recommendedName>
</protein>
<evidence type="ECO:0000313" key="3">
    <source>
        <dbReference type="EMBL" id="ATJ82967.1"/>
    </source>
</evidence>
<evidence type="ECO:0000256" key="1">
    <source>
        <dbReference type="SAM" id="SignalP"/>
    </source>
</evidence>
<dbReference type="RefSeq" id="WP_097789352.1">
    <property type="nucleotide sequence ID" value="NZ_BAAADT010000034.1"/>
</dbReference>
<dbReference type="SUPFAM" id="SSF159594">
    <property type="entry name" value="XCC0632-like"/>
    <property type="match status" value="1"/>
</dbReference>
<dbReference type="Proteomes" id="UP000219993">
    <property type="component" value="Chromosome"/>
</dbReference>
<dbReference type="AlphaFoldDB" id="A0A291P7W9"/>
<dbReference type="Pfam" id="PF03886">
    <property type="entry name" value="ABC_trans_aux"/>
    <property type="match status" value="1"/>
</dbReference>
<keyword evidence="4" id="KW-1185">Reference proteome</keyword>
<evidence type="ECO:0000313" key="4">
    <source>
        <dbReference type="Proteomes" id="UP000219993"/>
    </source>
</evidence>
<feature type="domain" description="ABC-type transport auxiliary lipoprotein component" evidence="2">
    <location>
        <begin position="29"/>
        <end position="188"/>
    </location>
</feature>
<evidence type="ECO:0000259" key="2">
    <source>
        <dbReference type="Pfam" id="PF03886"/>
    </source>
</evidence>
<feature type="chain" id="PRO_5012922948" description="ABC-type transport auxiliary lipoprotein component domain-containing protein" evidence="1">
    <location>
        <begin position="23"/>
        <end position="196"/>
    </location>
</feature>
<proteinExistence type="predicted"/>
<accession>A0A291P7W9</accession>
<dbReference type="OrthoDB" id="5600407at2"/>
<dbReference type="Gene3D" id="3.40.50.10610">
    <property type="entry name" value="ABC-type transport auxiliary lipoprotein component"/>
    <property type="match status" value="1"/>
</dbReference>
<organism evidence="3 4">
    <name type="scientific">Halomonas beimenensis</name>
    <dbReference type="NCBI Taxonomy" id="475662"/>
    <lineage>
        <taxon>Bacteria</taxon>
        <taxon>Pseudomonadati</taxon>
        <taxon>Pseudomonadota</taxon>
        <taxon>Gammaproteobacteria</taxon>
        <taxon>Oceanospirillales</taxon>
        <taxon>Halomonadaceae</taxon>
        <taxon>Halomonas</taxon>
    </lineage>
</organism>
<name>A0A291P7W9_9GAMM</name>
<feature type="signal peptide" evidence="1">
    <location>
        <begin position="1"/>
        <end position="22"/>
    </location>
</feature>
<keyword evidence="1" id="KW-0732">Signal</keyword>
<dbReference type="InterPro" id="IPR005586">
    <property type="entry name" value="ABC_trans_aux"/>
</dbReference>
<dbReference type="EMBL" id="CP021435">
    <property type="protein sequence ID" value="ATJ82967.1"/>
    <property type="molecule type" value="Genomic_DNA"/>
</dbReference>
<reference evidence="3 4" key="1">
    <citation type="journal article" date="2017" name="Sci. Rep.">
        <title>Revealing the Saline Adaptation Strategies of the Halophilic Bacterium Halomonas beimenensis through High-throughput Omics and Transposon Mutagenesis Approaches.</title>
        <authorList>
            <person name="Chen Y.H."/>
            <person name="Lin S.S."/>
            <person name="Shyu Y.T."/>
        </authorList>
    </citation>
    <scope>NUCLEOTIDE SEQUENCE [LARGE SCALE GENOMIC DNA]</scope>
    <source>
        <strain evidence="3 4">NTU-111</strain>
    </source>
</reference>